<keyword evidence="9 13" id="KW-0560">Oxidoreductase</keyword>
<evidence type="ECO:0000256" key="2">
    <source>
        <dbReference type="ARBA" id="ARBA00003852"/>
    </source>
</evidence>
<dbReference type="PROSITE" id="PS51918">
    <property type="entry name" value="RADICAL_SAM"/>
    <property type="match status" value="1"/>
</dbReference>
<dbReference type="PIRSF" id="PIRSF000368">
    <property type="entry name" value="NrdG"/>
    <property type="match status" value="1"/>
</dbReference>
<evidence type="ECO:0000313" key="16">
    <source>
        <dbReference type="Proteomes" id="UP000698963"/>
    </source>
</evidence>
<evidence type="ECO:0000256" key="4">
    <source>
        <dbReference type="ARBA" id="ARBA00011245"/>
    </source>
</evidence>
<dbReference type="AlphaFoldDB" id="A0A921DQ81"/>
<dbReference type="Gene3D" id="3.20.20.70">
    <property type="entry name" value="Aldolase class I"/>
    <property type="match status" value="1"/>
</dbReference>
<evidence type="ECO:0000256" key="3">
    <source>
        <dbReference type="ARBA" id="ARBA00009777"/>
    </source>
</evidence>
<comment type="catalytic activity">
    <reaction evidence="12">
        <text>glycyl-[protein] + reduced [flavodoxin] + S-adenosyl-L-methionine = glycin-2-yl radical-[protein] + semiquinone [flavodoxin] + 5'-deoxyadenosine + L-methionine + H(+)</text>
        <dbReference type="Rhea" id="RHEA:61976"/>
        <dbReference type="Rhea" id="RHEA-COMP:10622"/>
        <dbReference type="Rhea" id="RHEA-COMP:14480"/>
        <dbReference type="Rhea" id="RHEA-COMP:15993"/>
        <dbReference type="Rhea" id="RHEA-COMP:15994"/>
        <dbReference type="ChEBI" id="CHEBI:15378"/>
        <dbReference type="ChEBI" id="CHEBI:17319"/>
        <dbReference type="ChEBI" id="CHEBI:29947"/>
        <dbReference type="ChEBI" id="CHEBI:32722"/>
        <dbReference type="ChEBI" id="CHEBI:57618"/>
        <dbReference type="ChEBI" id="CHEBI:57844"/>
        <dbReference type="ChEBI" id="CHEBI:59789"/>
        <dbReference type="ChEBI" id="CHEBI:140311"/>
    </reaction>
</comment>
<keyword evidence="7" id="KW-0949">S-adenosyl-L-methionine</keyword>
<dbReference type="EMBL" id="DYZA01000015">
    <property type="protein sequence ID" value="HJD96139.1"/>
    <property type="molecule type" value="Genomic_DNA"/>
</dbReference>
<evidence type="ECO:0000256" key="13">
    <source>
        <dbReference type="PIRNR" id="PIRNR000368"/>
    </source>
</evidence>
<dbReference type="SUPFAM" id="SSF102114">
    <property type="entry name" value="Radical SAM enzymes"/>
    <property type="match status" value="1"/>
</dbReference>
<dbReference type="InterPro" id="IPR007197">
    <property type="entry name" value="rSAM"/>
</dbReference>
<dbReference type="GO" id="GO:0051539">
    <property type="term" value="F:4 iron, 4 sulfur cluster binding"/>
    <property type="evidence" value="ECO:0007669"/>
    <property type="project" value="UniProtKB-KW"/>
</dbReference>
<evidence type="ECO:0000256" key="7">
    <source>
        <dbReference type="ARBA" id="ARBA00022691"/>
    </source>
</evidence>
<keyword evidence="8" id="KW-0479">Metal-binding</keyword>
<name>A0A921DQ81_9BACT</name>
<dbReference type="EC" id="1.97.1.-" evidence="13"/>
<evidence type="ECO:0000256" key="12">
    <source>
        <dbReference type="ARBA" id="ARBA00047365"/>
    </source>
</evidence>
<evidence type="ECO:0000256" key="1">
    <source>
        <dbReference type="ARBA" id="ARBA00001966"/>
    </source>
</evidence>
<evidence type="ECO:0000256" key="8">
    <source>
        <dbReference type="ARBA" id="ARBA00022723"/>
    </source>
</evidence>
<keyword evidence="11" id="KW-0411">Iron-sulfur</keyword>
<comment type="cofactor">
    <cofactor evidence="1">
        <name>[4Fe-4S] cluster</name>
        <dbReference type="ChEBI" id="CHEBI:49883"/>
    </cofactor>
</comment>
<dbReference type="GO" id="GO:0004748">
    <property type="term" value="F:ribonucleoside-diphosphate reductase activity, thioredoxin disulfide as acceptor"/>
    <property type="evidence" value="ECO:0007669"/>
    <property type="project" value="TreeGrafter"/>
</dbReference>
<dbReference type="PROSITE" id="PS01087">
    <property type="entry name" value="RADICAL_ACTIVATING"/>
    <property type="match status" value="1"/>
</dbReference>
<dbReference type="CDD" id="cd01335">
    <property type="entry name" value="Radical_SAM"/>
    <property type="match status" value="1"/>
</dbReference>
<comment type="function">
    <text evidence="2 13">Activation of anaerobic ribonucleoside-triphosphate reductase under anaerobic conditions by generation of an organic free radical, using S-adenosylmethionine and reduced flavodoxin as cosubstrates to produce 5'-deoxy-adenosine.</text>
</comment>
<dbReference type="GO" id="GO:0046872">
    <property type="term" value="F:metal ion binding"/>
    <property type="evidence" value="ECO:0007669"/>
    <property type="project" value="UniProtKB-KW"/>
</dbReference>
<dbReference type="RefSeq" id="WP_304120258.1">
    <property type="nucleotide sequence ID" value="NZ_DYZA01000015.1"/>
</dbReference>
<dbReference type="InterPro" id="IPR058240">
    <property type="entry name" value="rSAM_sf"/>
</dbReference>
<protein>
    <recommendedName>
        <fullName evidence="5 13">Anaerobic ribonucleoside-triphosphate reductase-activating protein</fullName>
        <ecNumber evidence="13">1.97.1.-</ecNumber>
    </recommendedName>
</protein>
<comment type="subunit">
    <text evidence="4">Monomer.</text>
</comment>
<gene>
    <name evidence="15" type="primary">nrdG</name>
    <name evidence="15" type="ORF">K8W16_00630</name>
</gene>
<accession>A0A921DQ81</accession>
<evidence type="ECO:0000256" key="10">
    <source>
        <dbReference type="ARBA" id="ARBA00023004"/>
    </source>
</evidence>
<dbReference type="GO" id="GO:0043365">
    <property type="term" value="F:[formate-C-acetyltransferase]-activating enzyme activity"/>
    <property type="evidence" value="ECO:0007669"/>
    <property type="project" value="InterPro"/>
</dbReference>
<dbReference type="SFLD" id="SFLDF00299">
    <property type="entry name" value="anaerobic_ribonucleoside-triph"/>
    <property type="match status" value="1"/>
</dbReference>
<sequence>MRNMDALKNTMLRVAGVIEESIVDGPGLRFVLFLQGCRMHCKGCQNPQTWDFEGGTPVSADEILSRIQGDPLVHGITFSGGEPFEQAGALLPLAEELKRRGYHLMAFSGYTLEQLLQKEGCRELLSLLDILVDGPFVEEQKSLELRFRGSRNQRILNMAATRENGWLPVLDELHGPTKR</sequence>
<comment type="caution">
    <text evidence="15">The sequence shown here is derived from an EMBL/GenBank/DDBJ whole genome shotgun (WGS) entry which is preliminary data.</text>
</comment>
<organism evidence="15 16">
    <name type="scientific">Mailhella massiliensis</name>
    <dbReference type="NCBI Taxonomy" id="1903261"/>
    <lineage>
        <taxon>Bacteria</taxon>
        <taxon>Pseudomonadati</taxon>
        <taxon>Thermodesulfobacteriota</taxon>
        <taxon>Desulfovibrionia</taxon>
        <taxon>Desulfovibrionales</taxon>
        <taxon>Desulfovibrionaceae</taxon>
        <taxon>Mailhella</taxon>
    </lineage>
</organism>
<dbReference type="NCBIfam" id="TIGR02491">
    <property type="entry name" value="NrdG"/>
    <property type="match status" value="1"/>
</dbReference>
<comment type="similarity">
    <text evidence="3 13">Belongs to the organic radical-activating enzymes family.</text>
</comment>
<evidence type="ECO:0000256" key="5">
    <source>
        <dbReference type="ARBA" id="ARBA00014281"/>
    </source>
</evidence>
<dbReference type="InterPro" id="IPR012837">
    <property type="entry name" value="NrdG"/>
</dbReference>
<evidence type="ECO:0000256" key="9">
    <source>
        <dbReference type="ARBA" id="ARBA00023002"/>
    </source>
</evidence>
<dbReference type="InterPro" id="IPR013785">
    <property type="entry name" value="Aldolase_TIM"/>
</dbReference>
<evidence type="ECO:0000313" key="15">
    <source>
        <dbReference type="EMBL" id="HJD96139.1"/>
    </source>
</evidence>
<keyword evidence="10" id="KW-0408">Iron</keyword>
<dbReference type="SFLD" id="SFLDG01066">
    <property type="entry name" value="organic_radical-activating_enz"/>
    <property type="match status" value="1"/>
</dbReference>
<evidence type="ECO:0000259" key="14">
    <source>
        <dbReference type="PROSITE" id="PS51918"/>
    </source>
</evidence>
<dbReference type="PANTHER" id="PTHR30352:SF2">
    <property type="entry name" value="ANAEROBIC RIBONUCLEOSIDE-TRIPHOSPHATE REDUCTASE-ACTIVATING PROTEIN"/>
    <property type="match status" value="1"/>
</dbReference>
<dbReference type="Pfam" id="PF13353">
    <property type="entry name" value="Fer4_12"/>
    <property type="match status" value="1"/>
</dbReference>
<feature type="domain" description="Radical SAM core" evidence="14">
    <location>
        <begin position="23"/>
        <end position="179"/>
    </location>
</feature>
<dbReference type="InterPro" id="IPR001989">
    <property type="entry name" value="Radical_activat_CS"/>
</dbReference>
<dbReference type="SFLD" id="SFLDS00029">
    <property type="entry name" value="Radical_SAM"/>
    <property type="match status" value="1"/>
</dbReference>
<evidence type="ECO:0000256" key="6">
    <source>
        <dbReference type="ARBA" id="ARBA00022485"/>
    </source>
</evidence>
<dbReference type="Proteomes" id="UP000698963">
    <property type="component" value="Unassembled WGS sequence"/>
</dbReference>
<reference evidence="15" key="1">
    <citation type="journal article" date="2021" name="PeerJ">
        <title>Extensive microbial diversity within the chicken gut microbiome revealed by metagenomics and culture.</title>
        <authorList>
            <person name="Gilroy R."/>
            <person name="Ravi A."/>
            <person name="Getino M."/>
            <person name="Pursley I."/>
            <person name="Horton D.L."/>
            <person name="Alikhan N.F."/>
            <person name="Baker D."/>
            <person name="Gharbi K."/>
            <person name="Hall N."/>
            <person name="Watson M."/>
            <person name="Adriaenssens E.M."/>
            <person name="Foster-Nyarko E."/>
            <person name="Jarju S."/>
            <person name="Secka A."/>
            <person name="Antonio M."/>
            <person name="Oren A."/>
            <person name="Chaudhuri R.R."/>
            <person name="La Ragione R."/>
            <person name="Hildebrand F."/>
            <person name="Pallen M.J."/>
        </authorList>
    </citation>
    <scope>NUCLEOTIDE SEQUENCE</scope>
    <source>
        <strain evidence="15">ChiGjej2B2-19336</strain>
    </source>
</reference>
<proteinExistence type="inferred from homology"/>
<dbReference type="PANTHER" id="PTHR30352">
    <property type="entry name" value="PYRUVATE FORMATE-LYASE-ACTIVATING ENZYME"/>
    <property type="match status" value="1"/>
</dbReference>
<dbReference type="SFLD" id="SFLDG01063">
    <property type="entry name" value="activating_enzymes__group_1"/>
    <property type="match status" value="1"/>
</dbReference>
<dbReference type="InterPro" id="IPR034457">
    <property type="entry name" value="Organic_radical-activating"/>
</dbReference>
<evidence type="ECO:0000256" key="11">
    <source>
        <dbReference type="ARBA" id="ARBA00023014"/>
    </source>
</evidence>
<reference evidence="15" key="2">
    <citation type="submission" date="2021-09" db="EMBL/GenBank/DDBJ databases">
        <authorList>
            <person name="Gilroy R."/>
        </authorList>
    </citation>
    <scope>NUCLEOTIDE SEQUENCE</scope>
    <source>
        <strain evidence="15">ChiGjej2B2-19336</strain>
    </source>
</reference>
<keyword evidence="6" id="KW-0004">4Fe-4S</keyword>